<dbReference type="Proteomes" id="UP000613193">
    <property type="component" value="Unassembled WGS sequence"/>
</dbReference>
<dbReference type="AlphaFoldDB" id="A0A934ULG8"/>
<accession>A0A934ULG8</accession>
<reference evidence="1" key="1">
    <citation type="submission" date="2020-12" db="EMBL/GenBank/DDBJ databases">
        <title>Bacterial novel species Mucilaginibacter sp. SD-g isolated from soil.</title>
        <authorList>
            <person name="Jung H.-Y."/>
        </authorList>
    </citation>
    <scope>NUCLEOTIDE SEQUENCE</scope>
    <source>
        <strain evidence="1">SD-g</strain>
    </source>
</reference>
<gene>
    <name evidence="1" type="ORF">I5M19_04470</name>
</gene>
<comment type="caution">
    <text evidence="1">The sequence shown here is derived from an EMBL/GenBank/DDBJ whole genome shotgun (WGS) entry which is preliminary data.</text>
</comment>
<dbReference type="RefSeq" id="WP_200064481.1">
    <property type="nucleotide sequence ID" value="NZ_JAEHFW010000001.1"/>
</dbReference>
<organism evidence="1 2">
    <name type="scientific">Mucilaginibacter segetis</name>
    <dbReference type="NCBI Taxonomy" id="2793071"/>
    <lineage>
        <taxon>Bacteria</taxon>
        <taxon>Pseudomonadati</taxon>
        <taxon>Bacteroidota</taxon>
        <taxon>Sphingobacteriia</taxon>
        <taxon>Sphingobacteriales</taxon>
        <taxon>Sphingobacteriaceae</taxon>
        <taxon>Mucilaginibacter</taxon>
    </lineage>
</organism>
<dbReference type="EMBL" id="JAEHFW010000001">
    <property type="protein sequence ID" value="MBK0378548.1"/>
    <property type="molecule type" value="Genomic_DNA"/>
</dbReference>
<name>A0A934ULG8_9SPHI</name>
<evidence type="ECO:0000313" key="2">
    <source>
        <dbReference type="Proteomes" id="UP000613193"/>
    </source>
</evidence>
<proteinExistence type="predicted"/>
<evidence type="ECO:0000313" key="1">
    <source>
        <dbReference type="EMBL" id="MBK0378548.1"/>
    </source>
</evidence>
<sequence>MMDELKPQSETPRFGSLTEIMDRFAQVPYEQFQQELNDWFLGELTARGIDAQQLEKELPGLSSLISNIYHQAELAELLSHHLTKKDDGEK</sequence>
<keyword evidence="2" id="KW-1185">Reference proteome</keyword>
<protein>
    <submittedName>
        <fullName evidence="1">Uncharacterized protein</fullName>
    </submittedName>
</protein>